<protein>
    <recommendedName>
        <fullName evidence="3 6">Beta-galactosidase</fullName>
        <shortName evidence="6">Beta-gal</shortName>
        <ecNumber evidence="3 6">3.2.1.23</ecNumber>
    </recommendedName>
</protein>
<evidence type="ECO:0000256" key="6">
    <source>
        <dbReference type="PIRNR" id="PIRNR001084"/>
    </source>
</evidence>
<organism evidence="9 10">
    <name type="scientific">Luedemannella helvata</name>
    <dbReference type="NCBI Taxonomy" id="349315"/>
    <lineage>
        <taxon>Bacteria</taxon>
        <taxon>Bacillati</taxon>
        <taxon>Actinomycetota</taxon>
        <taxon>Actinomycetes</taxon>
        <taxon>Micromonosporales</taxon>
        <taxon>Micromonosporaceae</taxon>
        <taxon>Luedemannella</taxon>
    </lineage>
</organism>
<evidence type="ECO:0000259" key="7">
    <source>
        <dbReference type="Pfam" id="PF02449"/>
    </source>
</evidence>
<keyword evidence="5 6" id="KW-0326">Glycosidase</keyword>
<dbReference type="InterPro" id="IPR017853">
    <property type="entry name" value="GH"/>
</dbReference>
<evidence type="ECO:0000256" key="4">
    <source>
        <dbReference type="ARBA" id="ARBA00022801"/>
    </source>
</evidence>
<accession>A0ABP4WY64</accession>
<dbReference type="SUPFAM" id="SSF52317">
    <property type="entry name" value="Class I glutamine amidotransferase-like"/>
    <property type="match status" value="1"/>
</dbReference>
<sequence length="648" mass="69134">MDWPRGMAGRLCYGGDYNPEQWPESVWHEDMALMREAGVTLATVGVFSWALLEPAEGEYDFGWLDRVLDLLHDSGIAAALATPTASPPPWFTLAHPAGLPVDAAGTRLTHGSRDTYCPSSPEYRAAALRIATALGSRYAGHPAVAMWHVHNEYGTTCHCDVTAAAFRDWLRRRHGFLDALNAAWTTSFWSQHYTDWAQIMPPRATQYLHNPALALDFKRFTSDELLACFVSQRDALRAIDPSVPITTNFVLGGWVPVSHWDWAPEVDFVSIDHYPGSSAPLAAEEETAFAADLARGWAGGRPWLLMETAPNLIYEPGRMAVKEPGRMARLALSYVARGSRGSLYFQWRAPAGGAELYHSAMVPHAGADSRVFRESAALGAVHRELGPALFDGAVVASAAILWDDEAWWASQAPAFPSSSLDYLAAVRSVHGALWRAGVTCDVARPGADLSGYRLVLVPSLYLVSDEAAAALRSYAEAGGTVVVWYFSGIADPAPRVRLGGHPGAWRDLLGVRVEEWLPLAPDASVSLSSGGTGRLWSERVRLAGASAVDSYADGVLAGLPAVTRNAVGAGAAYYVSTSLEDPGRFLASVCAAAGVAPVVADLPAGVEAVRRVNPDALVIINHTAADQPVPSAGVVPAGGHLVVPAGPP</sequence>
<evidence type="ECO:0000313" key="9">
    <source>
        <dbReference type="EMBL" id="GAA1765750.1"/>
    </source>
</evidence>
<gene>
    <name evidence="9" type="ORF">GCM10009681_41020</name>
</gene>
<dbReference type="InterPro" id="IPR013738">
    <property type="entry name" value="Beta_galactosidase_Trimer"/>
</dbReference>
<dbReference type="InterPro" id="IPR013529">
    <property type="entry name" value="Glyco_hydro_42_N"/>
</dbReference>
<dbReference type="Pfam" id="PF02449">
    <property type="entry name" value="Glyco_hydro_42"/>
    <property type="match status" value="1"/>
</dbReference>
<keyword evidence="4 6" id="KW-0378">Hydrolase</keyword>
<dbReference type="Gene3D" id="3.40.50.880">
    <property type="match status" value="1"/>
</dbReference>
<dbReference type="PANTHER" id="PTHR36447:SF1">
    <property type="entry name" value="BETA-GALACTOSIDASE GANA"/>
    <property type="match status" value="1"/>
</dbReference>
<dbReference type="InterPro" id="IPR003476">
    <property type="entry name" value="Glyco_hydro_42"/>
</dbReference>
<name>A0ABP4WY64_9ACTN</name>
<evidence type="ECO:0000313" key="10">
    <source>
        <dbReference type="Proteomes" id="UP001500655"/>
    </source>
</evidence>
<dbReference type="PIRSF" id="PIRSF001084">
    <property type="entry name" value="B-galactosidase"/>
    <property type="match status" value="1"/>
</dbReference>
<evidence type="ECO:0000259" key="8">
    <source>
        <dbReference type="Pfam" id="PF08532"/>
    </source>
</evidence>
<feature type="domain" description="Beta-galactosidase trimerisation" evidence="8">
    <location>
        <begin position="396"/>
        <end position="582"/>
    </location>
</feature>
<dbReference type="SUPFAM" id="SSF51445">
    <property type="entry name" value="(Trans)glycosidases"/>
    <property type="match status" value="1"/>
</dbReference>
<comment type="similarity">
    <text evidence="2 6">Belongs to the glycosyl hydrolase 42 family.</text>
</comment>
<keyword evidence="10" id="KW-1185">Reference proteome</keyword>
<dbReference type="Gene3D" id="3.20.20.80">
    <property type="entry name" value="Glycosidases"/>
    <property type="match status" value="1"/>
</dbReference>
<evidence type="ECO:0000256" key="2">
    <source>
        <dbReference type="ARBA" id="ARBA00005940"/>
    </source>
</evidence>
<dbReference type="Proteomes" id="UP001500655">
    <property type="component" value="Unassembled WGS sequence"/>
</dbReference>
<dbReference type="RefSeq" id="WP_344084329.1">
    <property type="nucleotide sequence ID" value="NZ_BAAALS010000021.1"/>
</dbReference>
<evidence type="ECO:0000256" key="1">
    <source>
        <dbReference type="ARBA" id="ARBA00001412"/>
    </source>
</evidence>
<comment type="catalytic activity">
    <reaction evidence="1 6">
        <text>Hydrolysis of terminal non-reducing beta-D-galactose residues in beta-D-galactosides.</text>
        <dbReference type="EC" id="3.2.1.23"/>
    </reaction>
</comment>
<dbReference type="EMBL" id="BAAALS010000021">
    <property type="protein sequence ID" value="GAA1765750.1"/>
    <property type="molecule type" value="Genomic_DNA"/>
</dbReference>
<proteinExistence type="inferred from homology"/>
<evidence type="ECO:0000256" key="3">
    <source>
        <dbReference type="ARBA" id="ARBA00012756"/>
    </source>
</evidence>
<dbReference type="EC" id="3.2.1.23" evidence="3 6"/>
<evidence type="ECO:0000256" key="5">
    <source>
        <dbReference type="ARBA" id="ARBA00023295"/>
    </source>
</evidence>
<comment type="caution">
    <text evidence="9">The sequence shown here is derived from an EMBL/GenBank/DDBJ whole genome shotgun (WGS) entry which is preliminary data.</text>
</comment>
<reference evidence="10" key="1">
    <citation type="journal article" date="2019" name="Int. J. Syst. Evol. Microbiol.">
        <title>The Global Catalogue of Microorganisms (GCM) 10K type strain sequencing project: providing services to taxonomists for standard genome sequencing and annotation.</title>
        <authorList>
            <consortium name="The Broad Institute Genomics Platform"/>
            <consortium name="The Broad Institute Genome Sequencing Center for Infectious Disease"/>
            <person name="Wu L."/>
            <person name="Ma J."/>
        </authorList>
    </citation>
    <scope>NUCLEOTIDE SEQUENCE [LARGE SCALE GENOMIC DNA]</scope>
    <source>
        <strain evidence="10">JCM 13249</strain>
    </source>
</reference>
<dbReference type="InterPro" id="IPR029062">
    <property type="entry name" value="Class_I_gatase-like"/>
</dbReference>
<dbReference type="Pfam" id="PF08532">
    <property type="entry name" value="Glyco_hydro_42M"/>
    <property type="match status" value="1"/>
</dbReference>
<feature type="domain" description="Glycoside hydrolase family 42 N-terminal" evidence="7">
    <location>
        <begin position="16"/>
        <end position="380"/>
    </location>
</feature>
<dbReference type="PANTHER" id="PTHR36447">
    <property type="entry name" value="BETA-GALACTOSIDASE GANA"/>
    <property type="match status" value="1"/>
</dbReference>
<dbReference type="CDD" id="cd03143">
    <property type="entry name" value="A4_beta-galactosidase_middle_domain"/>
    <property type="match status" value="1"/>
</dbReference>